<reference evidence="7 8" key="1">
    <citation type="submission" date="2019-09" db="EMBL/GenBank/DDBJ databases">
        <title>Phylogeny of genus Pseudoclavibacter and closely related genus.</title>
        <authorList>
            <person name="Li Y."/>
        </authorList>
    </citation>
    <scope>NUCLEOTIDE SEQUENCE [LARGE SCALE GENOMIC DNA]</scope>
    <source>
        <strain evidence="7 8">JCM 16921</strain>
    </source>
</reference>
<comment type="similarity">
    <text evidence="5">Belongs to the UPF0182 family.</text>
</comment>
<feature type="region of interest" description="Disordered" evidence="6">
    <location>
        <begin position="873"/>
        <end position="917"/>
    </location>
</feature>
<feature type="transmembrane region" description="Helical" evidence="5">
    <location>
        <begin position="144"/>
        <end position="166"/>
    </location>
</feature>
<organism evidence="7 8">
    <name type="scientific">Pseudoclavibacter caeni</name>
    <dbReference type="NCBI Taxonomy" id="908846"/>
    <lineage>
        <taxon>Bacteria</taxon>
        <taxon>Bacillati</taxon>
        <taxon>Actinomycetota</taxon>
        <taxon>Actinomycetes</taxon>
        <taxon>Micrococcales</taxon>
        <taxon>Microbacteriaceae</taxon>
        <taxon>Pseudoclavibacter</taxon>
    </lineage>
</organism>
<protein>
    <recommendedName>
        <fullName evidence="5">UPF0182 protein F8O02_06700</fullName>
    </recommendedName>
</protein>
<dbReference type="GO" id="GO:0005576">
    <property type="term" value="C:extracellular region"/>
    <property type="evidence" value="ECO:0007669"/>
    <property type="project" value="TreeGrafter"/>
</dbReference>
<name>A0A7C8BPS4_9MICO</name>
<evidence type="ECO:0000256" key="3">
    <source>
        <dbReference type="ARBA" id="ARBA00022989"/>
    </source>
</evidence>
<comment type="caution">
    <text evidence="5">Lacks conserved residue(s) required for the propagation of feature annotation.</text>
</comment>
<dbReference type="PANTHER" id="PTHR39344:SF1">
    <property type="entry name" value="UPF0182 PROTEIN SLL1060"/>
    <property type="match status" value="1"/>
</dbReference>
<dbReference type="HAMAP" id="MF_01600">
    <property type="entry name" value="UPF0182"/>
    <property type="match status" value="1"/>
</dbReference>
<keyword evidence="3 5" id="KW-1133">Transmembrane helix</keyword>
<dbReference type="GO" id="GO:0005886">
    <property type="term" value="C:plasma membrane"/>
    <property type="evidence" value="ECO:0007669"/>
    <property type="project" value="UniProtKB-SubCell"/>
</dbReference>
<sequence>MLAGIIALLTVASAVWTDVLWYRQVGFLSVLTKQWVLGGGMALAGFLALAAPVWASLWFAFRSRPTYVRVNATLDQYQQALEPLRGGITGGLPVLFGVFGAVVSASHWSDAALWANGESTGTTDPQFGIDLSFYLFQLPFYRKVVSYLLFVAVLCAILTIVVSYLYGSIRFEQRRLRIAKSTRIQLGVVVAVYVALQAASLWLQRYETLTDSSGLYTGGTYTGVNAVIPGRAILAAVAVLVAIGFVVAAATGRWRVPLVGAAVLMVASIVVGVVVPWGMQTFVVQPSERELEGEYLQRNIDATRTAYGVDDVDVEQYDAVTDAQAGALRSDVETTASIRLLDPDLVSDTFRQLQQYKQYYQFGSQLDVDRYEIDGETTDTVLAVRELSQQQNDSWYNNAIVYTHGYGVVAAYGNRTTSDGKPVFYESGIPTSGDLGDFEPRIYFGEKSPRYSIVGGGDDRELDYPSGATSTESGGDQSDSDQEQTYTTFQGDGGPRLGDGLTRLLYALKFGSIEILTSNAVSDESQILYERDPVERVKKVAPYLTLDQDVYPAIVDGRVKWIVDGYTTSDQYPYSQQQSYRQAINDGGSSTTGTPATDTINYMRNSVKATVDAYDGSVTLYAWDTDDPVLSAWQRVFPNTVQPISEMSAQLLSHVRYPTDLFKAQRNVLGTYHVTDAGSFYSKQDAWQVPADPQASTDTSAKQPPYYLSMRLPGQDETAFTLYSTFIPIQQSSGGSRNVLRGYLAADGDAGSTTGEVSDDYGRLTLLRLPSETNVPGPGQVQNMFDSDNTVSTQLNLLRQGQTTVTSGNLLTLPVGGGLLYVQPVYVRSTGETSYPLLRKILVAFGDKVAFEDTLDQALDDIFGGDSGAAIDQSGGTTSASSGGTGGQTDQSGAQGGASSDGAAANPTVAQALQDAKAALDEREKARVSGDWAAYGTADQKLQDALQRAINAEG</sequence>
<feature type="transmembrane region" description="Helical" evidence="5">
    <location>
        <begin position="88"/>
        <end position="108"/>
    </location>
</feature>
<keyword evidence="2 5" id="KW-0812">Transmembrane</keyword>
<gene>
    <name evidence="7" type="ORF">F8O02_06700</name>
</gene>
<evidence type="ECO:0000256" key="2">
    <source>
        <dbReference type="ARBA" id="ARBA00022692"/>
    </source>
</evidence>
<dbReference type="PANTHER" id="PTHR39344">
    <property type="entry name" value="UPF0182 PROTEIN SLL1060"/>
    <property type="match status" value="1"/>
</dbReference>
<feature type="transmembrane region" description="Helical" evidence="5">
    <location>
        <begin position="41"/>
        <end position="61"/>
    </location>
</feature>
<keyword evidence="8" id="KW-1185">Reference proteome</keyword>
<feature type="transmembrane region" description="Helical" evidence="5">
    <location>
        <begin position="258"/>
        <end position="279"/>
    </location>
</feature>
<comment type="caution">
    <text evidence="7">The sequence shown here is derived from an EMBL/GenBank/DDBJ whole genome shotgun (WGS) entry which is preliminary data.</text>
</comment>
<evidence type="ECO:0000256" key="6">
    <source>
        <dbReference type="SAM" id="MobiDB-lite"/>
    </source>
</evidence>
<evidence type="ECO:0000256" key="4">
    <source>
        <dbReference type="ARBA" id="ARBA00023136"/>
    </source>
</evidence>
<evidence type="ECO:0000256" key="5">
    <source>
        <dbReference type="HAMAP-Rule" id="MF_01600"/>
    </source>
</evidence>
<dbReference type="InterPro" id="IPR005372">
    <property type="entry name" value="UPF0182"/>
</dbReference>
<feature type="region of interest" description="Disordered" evidence="6">
    <location>
        <begin position="453"/>
        <end position="484"/>
    </location>
</feature>
<keyword evidence="4 5" id="KW-0472">Membrane</keyword>
<feature type="transmembrane region" description="Helical" evidence="5">
    <location>
        <begin position="232"/>
        <end position="251"/>
    </location>
</feature>
<keyword evidence="1 5" id="KW-1003">Cell membrane</keyword>
<accession>A0A7C8BPS4</accession>
<evidence type="ECO:0000313" key="8">
    <source>
        <dbReference type="Proteomes" id="UP000481339"/>
    </source>
</evidence>
<dbReference type="Pfam" id="PF03699">
    <property type="entry name" value="UPF0182"/>
    <property type="match status" value="1"/>
</dbReference>
<dbReference type="EMBL" id="WBKA01000004">
    <property type="protein sequence ID" value="KAB1632030.1"/>
    <property type="molecule type" value="Genomic_DNA"/>
</dbReference>
<dbReference type="Proteomes" id="UP000481339">
    <property type="component" value="Unassembled WGS sequence"/>
</dbReference>
<feature type="compositionally biased region" description="Polar residues" evidence="6">
    <location>
        <begin position="467"/>
        <end position="484"/>
    </location>
</feature>
<dbReference type="OrthoDB" id="9763654at2"/>
<evidence type="ECO:0000256" key="1">
    <source>
        <dbReference type="ARBA" id="ARBA00022475"/>
    </source>
</evidence>
<feature type="transmembrane region" description="Helical" evidence="5">
    <location>
        <begin position="186"/>
        <end position="203"/>
    </location>
</feature>
<comment type="subcellular location">
    <subcellularLocation>
        <location evidence="5">Cell membrane</location>
        <topology evidence="5">Multi-pass membrane protein</topology>
    </subcellularLocation>
</comment>
<evidence type="ECO:0000313" key="7">
    <source>
        <dbReference type="EMBL" id="KAB1632030.1"/>
    </source>
</evidence>
<proteinExistence type="inferred from homology"/>
<dbReference type="AlphaFoldDB" id="A0A7C8BPS4"/>